<accession>A0ACC1K5M1</accession>
<protein>
    <submittedName>
        <fullName evidence="1">Hairy/enhancer-of-split with YRPW motif protein 2</fullName>
    </submittedName>
</protein>
<evidence type="ECO:0000313" key="2">
    <source>
        <dbReference type="Proteomes" id="UP001140234"/>
    </source>
</evidence>
<dbReference type="Proteomes" id="UP001140234">
    <property type="component" value="Unassembled WGS sequence"/>
</dbReference>
<proteinExistence type="predicted"/>
<comment type="caution">
    <text evidence="1">The sequence shown here is derived from an EMBL/GenBank/DDBJ whole genome shotgun (WGS) entry which is preliminary data.</text>
</comment>
<organism evidence="1 2">
    <name type="scientific">Coemansia nantahalensis</name>
    <dbReference type="NCBI Taxonomy" id="2789366"/>
    <lineage>
        <taxon>Eukaryota</taxon>
        <taxon>Fungi</taxon>
        <taxon>Fungi incertae sedis</taxon>
        <taxon>Zoopagomycota</taxon>
        <taxon>Kickxellomycotina</taxon>
        <taxon>Kickxellomycetes</taxon>
        <taxon>Kickxellales</taxon>
        <taxon>Kickxellaceae</taxon>
        <taxon>Coemansia</taxon>
    </lineage>
</organism>
<keyword evidence="2" id="KW-1185">Reference proteome</keyword>
<sequence length="467" mass="50687">MATAGASDGFAPNRTPFKPLIAAADGSNFTYVSLHDRVPHILTDVVNDLFAAVERCTGSAGATAEGKALTGELSRLKHEMVTNKPLTPIEDDGAEDIAVWNGWLAAYFPGATWYSAPFLAWEPYMYRRIAALFRRSQHWAGHDFFAARKEATFRASMAAVAKLCARTEALAAQTAGDAAGPALRQVAFAELLQASLWGNQTDLSMFPDLTSDALEAMQARILSGANSAKIVVNDTDRVWQIVSRIKRGRIDIVLDNAGFELLQDVLLAHWLVAAGIAAKVVFHPKRVPWYVSDVTTRDFHWLVDAVRDPSLAGAAGPLPPADAAALGRLGARWAELLADGTWELRDELFWTGPYGYRYLPTEGRDAWEGALLKADVVLFKGDLNYRKLVYDLEWPVSTPFADALGPLSGADAPAIVAVRTAKCDTIVGVDAARAAALFAQQKDWVCSGQYGVIQLSPGRWAVQEDAE</sequence>
<reference evidence="1" key="1">
    <citation type="submission" date="2022-07" db="EMBL/GenBank/DDBJ databases">
        <title>Phylogenomic reconstructions and comparative analyses of Kickxellomycotina fungi.</title>
        <authorList>
            <person name="Reynolds N.K."/>
            <person name="Stajich J.E."/>
            <person name="Barry K."/>
            <person name="Grigoriev I.V."/>
            <person name="Crous P."/>
            <person name="Smith M.E."/>
        </authorList>
    </citation>
    <scope>NUCLEOTIDE SEQUENCE</scope>
    <source>
        <strain evidence="1">CBS 109366</strain>
    </source>
</reference>
<name>A0ACC1K5M1_9FUNG</name>
<gene>
    <name evidence="1" type="primary">HRT2</name>
    <name evidence="1" type="ORF">IWQ57_001004</name>
</gene>
<evidence type="ECO:0000313" key="1">
    <source>
        <dbReference type="EMBL" id="KAJ2774049.1"/>
    </source>
</evidence>
<dbReference type="EMBL" id="JANBUJ010000143">
    <property type="protein sequence ID" value="KAJ2774049.1"/>
    <property type="molecule type" value="Genomic_DNA"/>
</dbReference>